<accession>A0A9N9N3U0</accession>
<sequence length="188" mass="20075">MSHTSQTSQASQTSSQSFSPTALQDVISEESPPAYSPYPNSGERSMAFGPTRAFGDTPYQPLAQSTSPFPTYTVNSTIIGTGGMYVPPIMQSQVTAIHYPPGFFCTKCNNTGYESPGVVCQPCVSSYGIPSDRAYSGIEFMTINTINGGNVIYTRPGDPSIGGHLCTTCKGTGKEKFLFESILCTKCQ</sequence>
<evidence type="ECO:0000313" key="3">
    <source>
        <dbReference type="Proteomes" id="UP000789342"/>
    </source>
</evidence>
<dbReference type="Proteomes" id="UP000789342">
    <property type="component" value="Unassembled WGS sequence"/>
</dbReference>
<feature type="non-terminal residue" evidence="2">
    <location>
        <position position="1"/>
    </location>
</feature>
<feature type="region of interest" description="Disordered" evidence="1">
    <location>
        <begin position="1"/>
        <end position="66"/>
    </location>
</feature>
<dbReference type="PANTHER" id="PTHR28031">
    <property type="entry name" value="PROLINE-RICH PROTEIN HUA1"/>
    <property type="match status" value="1"/>
</dbReference>
<dbReference type="GO" id="GO:0005737">
    <property type="term" value="C:cytoplasm"/>
    <property type="evidence" value="ECO:0007669"/>
    <property type="project" value="TreeGrafter"/>
</dbReference>
<protein>
    <submittedName>
        <fullName evidence="2">7136_t:CDS:1</fullName>
    </submittedName>
</protein>
<feature type="compositionally biased region" description="Low complexity" evidence="1">
    <location>
        <begin position="1"/>
        <end position="21"/>
    </location>
</feature>
<reference evidence="2" key="1">
    <citation type="submission" date="2021-06" db="EMBL/GenBank/DDBJ databases">
        <authorList>
            <person name="Kallberg Y."/>
            <person name="Tangrot J."/>
            <person name="Rosling A."/>
        </authorList>
    </citation>
    <scope>NUCLEOTIDE SEQUENCE</scope>
    <source>
        <strain evidence="2">CL551</strain>
    </source>
</reference>
<dbReference type="EMBL" id="CAJVPV010016919">
    <property type="protein sequence ID" value="CAG8700416.1"/>
    <property type="molecule type" value="Genomic_DNA"/>
</dbReference>
<evidence type="ECO:0000256" key="1">
    <source>
        <dbReference type="SAM" id="MobiDB-lite"/>
    </source>
</evidence>
<dbReference type="AlphaFoldDB" id="A0A9N9N3U0"/>
<dbReference type="PANTHER" id="PTHR28031:SF1">
    <property type="entry name" value="PROLINE-RICH PROTEIN HUA1"/>
    <property type="match status" value="1"/>
</dbReference>
<name>A0A9N9N3U0_9GLOM</name>
<gene>
    <name evidence="2" type="ORF">AMORRO_LOCUS12097</name>
</gene>
<dbReference type="OrthoDB" id="2405700at2759"/>
<keyword evidence="3" id="KW-1185">Reference proteome</keyword>
<comment type="caution">
    <text evidence="2">The sequence shown here is derived from an EMBL/GenBank/DDBJ whole genome shotgun (WGS) entry which is preliminary data.</text>
</comment>
<evidence type="ECO:0000313" key="2">
    <source>
        <dbReference type="EMBL" id="CAG8700416.1"/>
    </source>
</evidence>
<proteinExistence type="predicted"/>
<organism evidence="2 3">
    <name type="scientific">Acaulospora morrowiae</name>
    <dbReference type="NCBI Taxonomy" id="94023"/>
    <lineage>
        <taxon>Eukaryota</taxon>
        <taxon>Fungi</taxon>
        <taxon>Fungi incertae sedis</taxon>
        <taxon>Mucoromycota</taxon>
        <taxon>Glomeromycotina</taxon>
        <taxon>Glomeromycetes</taxon>
        <taxon>Diversisporales</taxon>
        <taxon>Acaulosporaceae</taxon>
        <taxon>Acaulospora</taxon>
    </lineage>
</organism>
<feature type="compositionally biased region" description="Low complexity" evidence="1">
    <location>
        <begin position="29"/>
        <end position="41"/>
    </location>
</feature>
<dbReference type="InterPro" id="IPR038910">
    <property type="entry name" value="Hua1-like"/>
</dbReference>